<gene>
    <name evidence="2" type="ORF">ECPE_LOCUS8510</name>
</gene>
<dbReference type="EMBL" id="UZAN01046076">
    <property type="protein sequence ID" value="VDP83680.1"/>
    <property type="molecule type" value="Genomic_DNA"/>
</dbReference>
<dbReference type="Proteomes" id="UP000272942">
    <property type="component" value="Unassembled WGS sequence"/>
</dbReference>
<dbReference type="InterPro" id="IPR041577">
    <property type="entry name" value="RT_RNaseH_2"/>
</dbReference>
<keyword evidence="3" id="KW-1185">Reference proteome</keyword>
<organism evidence="4">
    <name type="scientific">Echinostoma caproni</name>
    <dbReference type="NCBI Taxonomy" id="27848"/>
    <lineage>
        <taxon>Eukaryota</taxon>
        <taxon>Metazoa</taxon>
        <taxon>Spiralia</taxon>
        <taxon>Lophotrochozoa</taxon>
        <taxon>Platyhelminthes</taxon>
        <taxon>Trematoda</taxon>
        <taxon>Digenea</taxon>
        <taxon>Plagiorchiida</taxon>
        <taxon>Echinostomata</taxon>
        <taxon>Echinostomatoidea</taxon>
        <taxon>Echinostomatidae</taxon>
        <taxon>Echinostoma</taxon>
    </lineage>
</organism>
<dbReference type="InterPro" id="IPR043502">
    <property type="entry name" value="DNA/RNA_pol_sf"/>
</dbReference>
<sequence length="142" mass="16083">MSPVLFAFRPKLRRDSSTTFAAQSIAEWKWTAECERILLEIIQMTTDQTLLASFFSMKHPTMIPDASDVGIGAVFEQDGRPIVCISRLLNTAERGYPQTQKETLAVYSFPRPFWLRVSGRASLCGLLYCSWTVELPVFQEGL</sequence>
<evidence type="ECO:0000313" key="3">
    <source>
        <dbReference type="Proteomes" id="UP000272942"/>
    </source>
</evidence>
<evidence type="ECO:0000313" key="2">
    <source>
        <dbReference type="EMBL" id="VDP83680.1"/>
    </source>
</evidence>
<dbReference type="AlphaFoldDB" id="A0A183ANH8"/>
<dbReference type="PANTHER" id="PTHR37984">
    <property type="entry name" value="PROTEIN CBG26694"/>
    <property type="match status" value="1"/>
</dbReference>
<dbReference type="InterPro" id="IPR050951">
    <property type="entry name" value="Retrovirus_Pol_polyprotein"/>
</dbReference>
<protein>
    <submittedName>
        <fullName evidence="4">RT_RNaseH_2 domain-containing protein</fullName>
    </submittedName>
</protein>
<dbReference type="PANTHER" id="PTHR37984:SF9">
    <property type="entry name" value="INTEGRASE CATALYTIC DOMAIN-CONTAINING PROTEIN"/>
    <property type="match status" value="1"/>
</dbReference>
<name>A0A183ANH8_9TREM</name>
<dbReference type="OrthoDB" id="116078at2759"/>
<accession>A0A183ANH8</accession>
<evidence type="ECO:0000313" key="4">
    <source>
        <dbReference type="WBParaSite" id="ECPE_0000853901-mRNA-1"/>
    </source>
</evidence>
<dbReference type="Pfam" id="PF17919">
    <property type="entry name" value="RT_RNaseH_2"/>
    <property type="match status" value="1"/>
</dbReference>
<feature type="domain" description="Reverse transcriptase/retrotransposon-derived protein RNase H-like" evidence="1">
    <location>
        <begin position="30"/>
        <end position="109"/>
    </location>
</feature>
<proteinExistence type="predicted"/>
<evidence type="ECO:0000259" key="1">
    <source>
        <dbReference type="Pfam" id="PF17919"/>
    </source>
</evidence>
<reference evidence="2 3" key="2">
    <citation type="submission" date="2018-11" db="EMBL/GenBank/DDBJ databases">
        <authorList>
            <consortium name="Pathogen Informatics"/>
        </authorList>
    </citation>
    <scope>NUCLEOTIDE SEQUENCE [LARGE SCALE GENOMIC DNA]</scope>
    <source>
        <strain evidence="2 3">Egypt</strain>
    </source>
</reference>
<dbReference type="WBParaSite" id="ECPE_0000853901-mRNA-1">
    <property type="protein sequence ID" value="ECPE_0000853901-mRNA-1"/>
    <property type="gene ID" value="ECPE_0000853901"/>
</dbReference>
<reference evidence="4" key="1">
    <citation type="submission" date="2016-06" db="UniProtKB">
        <authorList>
            <consortium name="WormBaseParasite"/>
        </authorList>
    </citation>
    <scope>IDENTIFICATION</scope>
</reference>
<dbReference type="SUPFAM" id="SSF56672">
    <property type="entry name" value="DNA/RNA polymerases"/>
    <property type="match status" value="1"/>
</dbReference>